<protein>
    <recommendedName>
        <fullName evidence="2">MaoC-like domain-containing protein</fullName>
    </recommendedName>
</protein>
<keyword evidence="4" id="KW-1185">Reference proteome</keyword>
<dbReference type="SUPFAM" id="SSF54637">
    <property type="entry name" value="Thioesterase/thiol ester dehydrase-isomerase"/>
    <property type="match status" value="1"/>
</dbReference>
<comment type="similarity">
    <text evidence="1">Belongs to the enoyl-CoA hydratase/isomerase family.</text>
</comment>
<evidence type="ECO:0000259" key="2">
    <source>
        <dbReference type="Pfam" id="PF01575"/>
    </source>
</evidence>
<dbReference type="CDD" id="cd03449">
    <property type="entry name" value="R_hydratase"/>
    <property type="match status" value="1"/>
</dbReference>
<dbReference type="Pfam" id="PF01575">
    <property type="entry name" value="MaoC_dehydratas"/>
    <property type="match status" value="1"/>
</dbReference>
<gene>
    <name evidence="3" type="ORF">GBA65_11585</name>
</gene>
<evidence type="ECO:0000313" key="3">
    <source>
        <dbReference type="EMBL" id="QIN79056.1"/>
    </source>
</evidence>
<accession>A0A6G8PXY2</accession>
<dbReference type="Proteomes" id="UP000502706">
    <property type="component" value="Chromosome"/>
</dbReference>
<dbReference type="EMBL" id="CP045121">
    <property type="protein sequence ID" value="QIN79056.1"/>
    <property type="molecule type" value="Genomic_DNA"/>
</dbReference>
<dbReference type="InterPro" id="IPR052342">
    <property type="entry name" value="MCH/BMMD"/>
</dbReference>
<proteinExistence type="inferred from homology"/>
<dbReference type="AlphaFoldDB" id="A0A6G8PXY2"/>
<dbReference type="InterPro" id="IPR029069">
    <property type="entry name" value="HotDog_dom_sf"/>
</dbReference>
<evidence type="ECO:0000256" key="1">
    <source>
        <dbReference type="ARBA" id="ARBA00005254"/>
    </source>
</evidence>
<name>A0A6G8PXY2_9ACTN</name>
<dbReference type="KEGG" id="rmar:GBA65_11585"/>
<sequence length="160" mass="17590">MLRERSDAKGGLMGATPEFKRQLREALGEMSVGQTYRFRRTFTDGDVAMFCGVTGDYNPYHQDAEFARESPYGQLTIPGLLTGSMLTHIGGLLGFLATEMSFEYLAPVFVGDTISCTVTVTAKDEERRRVECDAAFVNGDGKNVLRASFAGFPGRVRLAR</sequence>
<organism evidence="3 4">
    <name type="scientific">Rubrobacter marinus</name>
    <dbReference type="NCBI Taxonomy" id="2653852"/>
    <lineage>
        <taxon>Bacteria</taxon>
        <taxon>Bacillati</taxon>
        <taxon>Actinomycetota</taxon>
        <taxon>Rubrobacteria</taxon>
        <taxon>Rubrobacterales</taxon>
        <taxon>Rubrobacteraceae</taxon>
        <taxon>Rubrobacter</taxon>
    </lineage>
</organism>
<dbReference type="Gene3D" id="3.10.129.10">
    <property type="entry name" value="Hotdog Thioesterase"/>
    <property type="match status" value="1"/>
</dbReference>
<feature type="domain" description="MaoC-like" evidence="2">
    <location>
        <begin position="32"/>
        <end position="130"/>
    </location>
</feature>
<dbReference type="PANTHER" id="PTHR43664">
    <property type="entry name" value="MONOAMINE OXIDASE-RELATED"/>
    <property type="match status" value="1"/>
</dbReference>
<reference evidence="3 4" key="1">
    <citation type="submission" date="2019-10" db="EMBL/GenBank/DDBJ databases">
        <title>Rubrobacter sp nov SCSIO 52915 isolated from a deep-sea sediment in the South China Sea.</title>
        <authorList>
            <person name="Chen R.W."/>
        </authorList>
    </citation>
    <scope>NUCLEOTIDE SEQUENCE [LARGE SCALE GENOMIC DNA]</scope>
    <source>
        <strain evidence="3 4">SCSIO 52915</strain>
    </source>
</reference>
<evidence type="ECO:0000313" key="4">
    <source>
        <dbReference type="Proteomes" id="UP000502706"/>
    </source>
</evidence>
<dbReference type="PANTHER" id="PTHR43664:SF1">
    <property type="entry name" value="BETA-METHYLMALYL-COA DEHYDRATASE"/>
    <property type="match status" value="1"/>
</dbReference>
<dbReference type="InterPro" id="IPR002539">
    <property type="entry name" value="MaoC-like_dom"/>
</dbReference>